<feature type="non-terminal residue" evidence="1">
    <location>
        <position position="1"/>
    </location>
</feature>
<gene>
    <name evidence="1" type="ORF">AMORRO_LOCUS1556</name>
</gene>
<reference evidence="1" key="1">
    <citation type="submission" date="2021-06" db="EMBL/GenBank/DDBJ databases">
        <authorList>
            <person name="Kallberg Y."/>
            <person name="Tangrot J."/>
            <person name="Rosling A."/>
        </authorList>
    </citation>
    <scope>NUCLEOTIDE SEQUENCE</scope>
    <source>
        <strain evidence="1">CL551</strain>
    </source>
</reference>
<keyword evidence="2" id="KW-1185">Reference proteome</keyword>
<dbReference type="EMBL" id="CAJVPV010000592">
    <property type="protein sequence ID" value="CAG8464383.1"/>
    <property type="molecule type" value="Genomic_DNA"/>
</dbReference>
<accession>A0A9N8YYM3</accession>
<dbReference type="AlphaFoldDB" id="A0A9N8YYM3"/>
<dbReference type="Proteomes" id="UP000789342">
    <property type="component" value="Unassembled WGS sequence"/>
</dbReference>
<sequence>SSILNMNSNFDNGSDNSRLTTILNPFAEPLDTSIFRAELKKTSQSPHLKELTPPRANVQCIKPEEHIDTSNENLDCNSDESEEEVVLVGTSISNYSVMNHKRS</sequence>
<comment type="caution">
    <text evidence="1">The sequence shown here is derived from an EMBL/GenBank/DDBJ whole genome shotgun (WGS) entry which is preliminary data.</text>
</comment>
<organism evidence="1 2">
    <name type="scientific">Acaulospora morrowiae</name>
    <dbReference type="NCBI Taxonomy" id="94023"/>
    <lineage>
        <taxon>Eukaryota</taxon>
        <taxon>Fungi</taxon>
        <taxon>Fungi incertae sedis</taxon>
        <taxon>Mucoromycota</taxon>
        <taxon>Glomeromycotina</taxon>
        <taxon>Glomeromycetes</taxon>
        <taxon>Diversisporales</taxon>
        <taxon>Acaulosporaceae</taxon>
        <taxon>Acaulospora</taxon>
    </lineage>
</organism>
<evidence type="ECO:0000313" key="1">
    <source>
        <dbReference type="EMBL" id="CAG8464383.1"/>
    </source>
</evidence>
<evidence type="ECO:0000313" key="2">
    <source>
        <dbReference type="Proteomes" id="UP000789342"/>
    </source>
</evidence>
<name>A0A9N8YYM3_9GLOM</name>
<proteinExistence type="predicted"/>
<protein>
    <submittedName>
        <fullName evidence="1">6351_t:CDS:1</fullName>
    </submittedName>
</protein>